<evidence type="ECO:0000256" key="1">
    <source>
        <dbReference type="ARBA" id="ARBA00004167"/>
    </source>
</evidence>
<dbReference type="InterPro" id="IPR010201">
    <property type="entry name" value="HflK"/>
</dbReference>
<dbReference type="InterPro" id="IPR001107">
    <property type="entry name" value="Band_7"/>
</dbReference>
<feature type="transmembrane region" description="Helical" evidence="4">
    <location>
        <begin position="45"/>
        <end position="66"/>
    </location>
</feature>
<dbReference type="CDD" id="cd03404">
    <property type="entry name" value="SPFH_HflK"/>
    <property type="match status" value="1"/>
</dbReference>
<keyword evidence="4" id="KW-0812">Transmembrane</keyword>
<dbReference type="Pfam" id="PF01145">
    <property type="entry name" value="Band_7"/>
    <property type="match status" value="1"/>
</dbReference>
<evidence type="ECO:0000256" key="4">
    <source>
        <dbReference type="SAM" id="Phobius"/>
    </source>
</evidence>
<dbReference type="InterPro" id="IPR036013">
    <property type="entry name" value="Band_7/SPFH_dom_sf"/>
</dbReference>
<accession>A0A5C6BMJ3</accession>
<sequence>MSERPPRMTDDDASDDGFVPPHVPLRPRREDRFSMAEGVRAGSKMIGWLALGLFALFWCSGITTIGPGEVGLVLRCGRLTGSSPVDQVQQSGLLLALPYPIDEVIRVPVKQEREIVINALRSELNNPGAMTGQGLPGYALSGNQNIVEADITLKYRISDPIAYTFSNREPERILRDAVIGAAAELIAQWKVDDVLRLQRQTELGPEKLAHVVLVDAQALIDSMNLGVELTAVEFREIQPPAEVADAFQAVQSERIAIETKKRDAEGYAARIVPAAEAESNSLIQQATRRATDQRTRAEEEVELFNRVHGEYVRNPGLVWNRLHLETIEGLMRDGGQFQFVDSGTRLVLTSGSRGEKTPGTQTEPTQPTGGDSGALEVQP</sequence>
<feature type="compositionally biased region" description="Basic and acidic residues" evidence="3">
    <location>
        <begin position="1"/>
        <end position="10"/>
    </location>
</feature>
<comment type="similarity">
    <text evidence="2">Belongs to the band 7/mec-2 family. HflK subfamily.</text>
</comment>
<protein>
    <submittedName>
        <fullName evidence="6">Modulator of FtsH protease HflK</fullName>
    </submittedName>
</protein>
<keyword evidence="4" id="KW-1133">Transmembrane helix</keyword>
<evidence type="ECO:0000256" key="2">
    <source>
        <dbReference type="ARBA" id="ARBA00006971"/>
    </source>
</evidence>
<feature type="region of interest" description="Disordered" evidence="3">
    <location>
        <begin position="1"/>
        <end position="24"/>
    </location>
</feature>
<dbReference type="AlphaFoldDB" id="A0A5C6BMJ3"/>
<proteinExistence type="inferred from homology"/>
<evidence type="ECO:0000313" key="7">
    <source>
        <dbReference type="Proteomes" id="UP000320735"/>
    </source>
</evidence>
<reference evidence="6 7" key="1">
    <citation type="submission" date="2019-02" db="EMBL/GenBank/DDBJ databases">
        <title>Deep-cultivation of Planctomycetes and their phenomic and genomic characterization uncovers novel biology.</title>
        <authorList>
            <person name="Wiegand S."/>
            <person name="Jogler M."/>
            <person name="Boedeker C."/>
            <person name="Pinto D."/>
            <person name="Vollmers J."/>
            <person name="Rivas-Marin E."/>
            <person name="Kohn T."/>
            <person name="Peeters S.H."/>
            <person name="Heuer A."/>
            <person name="Rast P."/>
            <person name="Oberbeckmann S."/>
            <person name="Bunk B."/>
            <person name="Jeske O."/>
            <person name="Meyerdierks A."/>
            <person name="Storesund J.E."/>
            <person name="Kallscheuer N."/>
            <person name="Luecker S."/>
            <person name="Lage O.M."/>
            <person name="Pohl T."/>
            <person name="Merkel B.J."/>
            <person name="Hornburger P."/>
            <person name="Mueller R.-W."/>
            <person name="Bruemmer F."/>
            <person name="Labrenz M."/>
            <person name="Spormann A.M."/>
            <person name="Op Den Camp H."/>
            <person name="Overmann J."/>
            <person name="Amann R."/>
            <person name="Jetten M.S.M."/>
            <person name="Mascher T."/>
            <person name="Medema M.H."/>
            <person name="Devos D.P."/>
            <person name="Kaster A.-K."/>
            <person name="Ovreas L."/>
            <person name="Rohde M."/>
            <person name="Galperin M.Y."/>
            <person name="Jogler C."/>
        </authorList>
    </citation>
    <scope>NUCLEOTIDE SEQUENCE [LARGE SCALE GENOMIC DNA]</scope>
    <source>
        <strain evidence="6 7">CA54</strain>
    </source>
</reference>
<dbReference type="GO" id="GO:0008233">
    <property type="term" value="F:peptidase activity"/>
    <property type="evidence" value="ECO:0007669"/>
    <property type="project" value="UniProtKB-KW"/>
</dbReference>
<feature type="domain" description="Band 7" evidence="5">
    <location>
        <begin position="60"/>
        <end position="251"/>
    </location>
</feature>
<keyword evidence="7" id="KW-1185">Reference proteome</keyword>
<keyword evidence="4" id="KW-0472">Membrane</keyword>
<feature type="region of interest" description="Disordered" evidence="3">
    <location>
        <begin position="349"/>
        <end position="379"/>
    </location>
</feature>
<gene>
    <name evidence="6" type="primary">hflK_1</name>
    <name evidence="6" type="ORF">CA54_05330</name>
</gene>
<evidence type="ECO:0000256" key="3">
    <source>
        <dbReference type="SAM" id="MobiDB-lite"/>
    </source>
</evidence>
<dbReference type="RefSeq" id="WP_146369290.1">
    <property type="nucleotide sequence ID" value="NZ_SJPP01000001.1"/>
</dbReference>
<name>A0A5C6BMJ3_9PLAN</name>
<dbReference type="EMBL" id="SJPP01000001">
    <property type="protein sequence ID" value="TWU11724.1"/>
    <property type="molecule type" value="Genomic_DNA"/>
</dbReference>
<evidence type="ECO:0000313" key="6">
    <source>
        <dbReference type="EMBL" id="TWU11724.1"/>
    </source>
</evidence>
<dbReference type="GO" id="GO:0006508">
    <property type="term" value="P:proteolysis"/>
    <property type="evidence" value="ECO:0007669"/>
    <property type="project" value="UniProtKB-KW"/>
</dbReference>
<dbReference type="OrthoDB" id="9779595at2"/>
<organism evidence="6 7">
    <name type="scientific">Symmachiella macrocystis</name>
    <dbReference type="NCBI Taxonomy" id="2527985"/>
    <lineage>
        <taxon>Bacteria</taxon>
        <taxon>Pseudomonadati</taxon>
        <taxon>Planctomycetota</taxon>
        <taxon>Planctomycetia</taxon>
        <taxon>Planctomycetales</taxon>
        <taxon>Planctomycetaceae</taxon>
        <taxon>Symmachiella</taxon>
    </lineage>
</organism>
<dbReference type="SUPFAM" id="SSF117892">
    <property type="entry name" value="Band 7/SPFH domain"/>
    <property type="match status" value="1"/>
</dbReference>
<comment type="caution">
    <text evidence="6">The sequence shown here is derived from an EMBL/GenBank/DDBJ whole genome shotgun (WGS) entry which is preliminary data.</text>
</comment>
<comment type="subcellular location">
    <subcellularLocation>
        <location evidence="1">Membrane</location>
        <topology evidence="1">Single-pass membrane protein</topology>
    </subcellularLocation>
</comment>
<dbReference type="Proteomes" id="UP000320735">
    <property type="component" value="Unassembled WGS sequence"/>
</dbReference>
<dbReference type="Gene3D" id="3.30.479.30">
    <property type="entry name" value="Band 7 domain"/>
    <property type="match status" value="1"/>
</dbReference>
<dbReference type="GO" id="GO:0016020">
    <property type="term" value="C:membrane"/>
    <property type="evidence" value="ECO:0007669"/>
    <property type="project" value="UniProtKB-SubCell"/>
</dbReference>
<dbReference type="SMART" id="SM00244">
    <property type="entry name" value="PHB"/>
    <property type="match status" value="1"/>
</dbReference>
<feature type="compositionally biased region" description="Low complexity" evidence="3">
    <location>
        <begin position="357"/>
        <end position="369"/>
    </location>
</feature>
<keyword evidence="6" id="KW-0645">Protease</keyword>
<keyword evidence="6" id="KW-0378">Hydrolase</keyword>
<evidence type="ECO:0000259" key="5">
    <source>
        <dbReference type="SMART" id="SM00244"/>
    </source>
</evidence>